<feature type="transmembrane region" description="Helical" evidence="6">
    <location>
        <begin position="349"/>
        <end position="371"/>
    </location>
</feature>
<dbReference type="PANTHER" id="PTHR30572:SF18">
    <property type="entry name" value="ABC-TYPE MACROLIDE FAMILY EXPORT SYSTEM PERMEASE COMPONENT 2"/>
    <property type="match status" value="1"/>
</dbReference>
<evidence type="ECO:0000256" key="1">
    <source>
        <dbReference type="ARBA" id="ARBA00004651"/>
    </source>
</evidence>
<dbReference type="Pfam" id="PF12704">
    <property type="entry name" value="MacB_PCD"/>
    <property type="match status" value="1"/>
</dbReference>
<evidence type="ECO:0000313" key="9">
    <source>
        <dbReference type="EMBL" id="MCR9015326.1"/>
    </source>
</evidence>
<evidence type="ECO:0000256" key="5">
    <source>
        <dbReference type="ARBA" id="ARBA00023136"/>
    </source>
</evidence>
<protein>
    <submittedName>
        <fullName evidence="9">ABC transporter permease</fullName>
    </submittedName>
</protein>
<evidence type="ECO:0000256" key="3">
    <source>
        <dbReference type="ARBA" id="ARBA00022692"/>
    </source>
</evidence>
<dbReference type="InterPro" id="IPR025857">
    <property type="entry name" value="MacB_PCD"/>
</dbReference>
<accession>A0A9X2P3P5</accession>
<dbReference type="RefSeq" id="WP_258423183.1">
    <property type="nucleotide sequence ID" value="NZ_JANSUY010000005.1"/>
</dbReference>
<feature type="transmembrane region" description="Helical" evidence="6">
    <location>
        <begin position="695"/>
        <end position="719"/>
    </location>
</feature>
<feature type="domain" description="MacB-like periplasmic core" evidence="8">
    <location>
        <begin position="20"/>
        <end position="236"/>
    </location>
</feature>
<feature type="transmembrane region" description="Helical" evidence="6">
    <location>
        <begin position="779"/>
        <end position="799"/>
    </location>
</feature>
<dbReference type="PANTHER" id="PTHR30572">
    <property type="entry name" value="MEMBRANE COMPONENT OF TRANSPORTER-RELATED"/>
    <property type="match status" value="1"/>
</dbReference>
<evidence type="ECO:0000259" key="8">
    <source>
        <dbReference type="Pfam" id="PF12704"/>
    </source>
</evidence>
<organism evidence="9 10">
    <name type="scientific">Aquiflexum gelatinilyticum</name>
    <dbReference type="NCBI Taxonomy" id="2961943"/>
    <lineage>
        <taxon>Bacteria</taxon>
        <taxon>Pseudomonadati</taxon>
        <taxon>Bacteroidota</taxon>
        <taxon>Cytophagia</taxon>
        <taxon>Cytophagales</taxon>
        <taxon>Cyclobacteriaceae</taxon>
        <taxon>Aquiflexum</taxon>
    </lineage>
</organism>
<feature type="transmembrane region" description="Helical" evidence="6">
    <location>
        <begin position="21"/>
        <end position="42"/>
    </location>
</feature>
<dbReference type="AlphaFoldDB" id="A0A9X2P3P5"/>
<comment type="subcellular location">
    <subcellularLocation>
        <location evidence="1">Cell membrane</location>
        <topology evidence="1">Multi-pass membrane protein</topology>
    </subcellularLocation>
</comment>
<feature type="transmembrane region" description="Helical" evidence="6">
    <location>
        <begin position="294"/>
        <end position="316"/>
    </location>
</feature>
<dbReference type="InterPro" id="IPR050250">
    <property type="entry name" value="Macrolide_Exporter_MacB"/>
</dbReference>
<dbReference type="Pfam" id="PF02687">
    <property type="entry name" value="FtsX"/>
    <property type="match status" value="2"/>
</dbReference>
<keyword evidence="4 6" id="KW-1133">Transmembrane helix</keyword>
<dbReference type="InterPro" id="IPR003838">
    <property type="entry name" value="ABC3_permease_C"/>
</dbReference>
<feature type="transmembrane region" description="Helical" evidence="6">
    <location>
        <begin position="386"/>
        <end position="414"/>
    </location>
</feature>
<dbReference type="GO" id="GO:0022857">
    <property type="term" value="F:transmembrane transporter activity"/>
    <property type="evidence" value="ECO:0007669"/>
    <property type="project" value="TreeGrafter"/>
</dbReference>
<evidence type="ECO:0000313" key="10">
    <source>
        <dbReference type="Proteomes" id="UP001142175"/>
    </source>
</evidence>
<evidence type="ECO:0000256" key="2">
    <source>
        <dbReference type="ARBA" id="ARBA00022475"/>
    </source>
</evidence>
<keyword evidence="3 6" id="KW-0812">Transmembrane</keyword>
<evidence type="ECO:0000256" key="4">
    <source>
        <dbReference type="ARBA" id="ARBA00022989"/>
    </source>
</evidence>
<keyword evidence="10" id="KW-1185">Reference proteome</keyword>
<feature type="transmembrane region" description="Helical" evidence="6">
    <location>
        <begin position="731"/>
        <end position="759"/>
    </location>
</feature>
<evidence type="ECO:0000259" key="7">
    <source>
        <dbReference type="Pfam" id="PF02687"/>
    </source>
</evidence>
<name>A0A9X2P3P5_9BACT</name>
<dbReference type="GO" id="GO:0005886">
    <property type="term" value="C:plasma membrane"/>
    <property type="evidence" value="ECO:0007669"/>
    <property type="project" value="UniProtKB-SubCell"/>
</dbReference>
<keyword evidence="2" id="KW-1003">Cell membrane</keyword>
<keyword evidence="5 6" id="KW-0472">Membrane</keyword>
<proteinExistence type="predicted"/>
<feature type="transmembrane region" description="Helical" evidence="6">
    <location>
        <begin position="435"/>
        <end position="456"/>
    </location>
</feature>
<gene>
    <name evidence="9" type="ORF">NU887_09790</name>
</gene>
<comment type="caution">
    <text evidence="9">The sequence shown here is derived from an EMBL/GenBank/DDBJ whole genome shotgun (WGS) entry which is preliminary data.</text>
</comment>
<dbReference type="EMBL" id="JANSUY010000005">
    <property type="protein sequence ID" value="MCR9015326.1"/>
    <property type="molecule type" value="Genomic_DNA"/>
</dbReference>
<dbReference type="Proteomes" id="UP001142175">
    <property type="component" value="Unassembled WGS sequence"/>
</dbReference>
<sequence>MFKNIFKTAIRSFWKTKTISLINVLGLSLGIAICIIISLFLFNELSYDKHHTNAERIYRVKSDIIFGGNSFNMIQCPAPMAEAMPLEIPEVEAAVHFRSQGSFLVKREEDNIKENDVVYAGKDFFKVFTVPLVEGNVEGALDEPNTMAISKKTADKFFPNESAVGKTLILDNKSNYKITAVYEDMPVNSHFHFDLILAAAGLEEAQSTFWLSNNFPTYLLLHEGADPAAVDAKLKEMIQTHVVPALGQVMGESFSLTEFESSGNKIDYSLQPLLDIHLYSNLQGEFEPNFNITYIYMFAAIAVFILLIACINFMNLSTARSSSRAKEVGVRKALGSGKKDLMWQFLTETFLMSLFSFIVALAITVFLLPFFNELSNRSLEIPYSDILFYVSLLGGAFFVGLLAGIYPSFFLAAFEPIKVLKGNLSGRKGSGSVRSSLVVFQFAISIILIIATVSVFSQLNYIQKKELGFNKDQVIMVEDIYALGDQAQSFKDEIVQSSLVDVGTFSGFLPVSGTWRSDNPWWGEGKDPKQQENLVSLQNWSVDFDYIKTLGMKIIEGRDFSVEFPSDSNAVILNQTALKNFNLEGNPIGQRIATFSGNPTDGLSNMDLEYKTIVGIVENFHFESLKENINAVMIYPSKRPQGFASFKFNAKDSKEVIDLVESKWRSIAPGQPFNYSFLDDKFGDMYKAESRIGNVFASFTVIAIFIACLGLFALTAYTAEQRRKEIGIRKALGASVGGIVFLLSQEFTKLVLIAFVFAAPLAWYGMSQWLEDYQFRIDLGWEIFVFSALGVLLVAWGVMGVQSVRAAMANPVDSLRSE</sequence>
<feature type="domain" description="ABC3 transporter permease C-terminal" evidence="7">
    <location>
        <begin position="698"/>
        <end position="810"/>
    </location>
</feature>
<feature type="domain" description="ABC3 transporter permease C-terminal" evidence="7">
    <location>
        <begin position="300"/>
        <end position="415"/>
    </location>
</feature>
<reference evidence="9" key="1">
    <citation type="submission" date="2022-08" db="EMBL/GenBank/DDBJ databases">
        <authorList>
            <person name="Zhang D."/>
        </authorList>
    </citation>
    <scope>NUCLEOTIDE SEQUENCE</scope>
    <source>
        <strain evidence="9">XJ19-11</strain>
    </source>
</reference>
<evidence type="ECO:0000256" key="6">
    <source>
        <dbReference type="SAM" id="Phobius"/>
    </source>
</evidence>